<dbReference type="Gene3D" id="3.30.565.10">
    <property type="entry name" value="Histidine kinase-like ATPase, C-terminal domain"/>
    <property type="match status" value="1"/>
</dbReference>
<evidence type="ECO:0000256" key="5">
    <source>
        <dbReference type="ARBA" id="ARBA00022741"/>
    </source>
</evidence>
<keyword evidence="4" id="KW-0808">Transferase</keyword>
<evidence type="ECO:0000256" key="1">
    <source>
        <dbReference type="ARBA" id="ARBA00000085"/>
    </source>
</evidence>
<comment type="caution">
    <text evidence="10">The sequence shown here is derived from an EMBL/GenBank/DDBJ whole genome shotgun (WGS) entry which is preliminary data.</text>
</comment>
<reference evidence="10 11" key="1">
    <citation type="journal article" date="2019" name="ISME J.">
        <title>Insights into ecological role of a new deltaproteobacterial order Candidatus Acidulodesulfobacterales by metagenomics and metatranscriptomics.</title>
        <authorList>
            <person name="Tan S."/>
            <person name="Liu J."/>
            <person name="Fang Y."/>
            <person name="Hedlund B.P."/>
            <person name="Lian Z.H."/>
            <person name="Huang L.Y."/>
            <person name="Li J.T."/>
            <person name="Huang L.N."/>
            <person name="Li W.J."/>
            <person name="Jiang H.C."/>
            <person name="Dong H.L."/>
            <person name="Shu W.S."/>
        </authorList>
    </citation>
    <scope>NUCLEOTIDE SEQUENCE [LARGE SCALE GENOMIC DNA]</scope>
    <source>
        <strain evidence="10">AP2</strain>
    </source>
</reference>
<dbReference type="InterPro" id="IPR036097">
    <property type="entry name" value="HisK_dim/P_sf"/>
</dbReference>
<dbReference type="PANTHER" id="PTHR43065">
    <property type="entry name" value="SENSOR HISTIDINE KINASE"/>
    <property type="match status" value="1"/>
</dbReference>
<name>A0A519BGG9_ACIG2</name>
<dbReference type="Gene3D" id="3.30.450.20">
    <property type="entry name" value="PAS domain"/>
    <property type="match status" value="1"/>
</dbReference>
<dbReference type="Proteomes" id="UP000316562">
    <property type="component" value="Unassembled WGS sequence"/>
</dbReference>
<dbReference type="PROSITE" id="PS50109">
    <property type="entry name" value="HIS_KIN"/>
    <property type="match status" value="1"/>
</dbReference>
<dbReference type="SUPFAM" id="SSF47384">
    <property type="entry name" value="Homodimeric domain of signal transducing histidine kinase"/>
    <property type="match status" value="1"/>
</dbReference>
<dbReference type="InterPro" id="IPR004358">
    <property type="entry name" value="Sig_transdc_His_kin-like_C"/>
</dbReference>
<accession>A0A519BGG9</accession>
<sequence>MDIKFKLILNNINYSIILFNEELTIEFLNIAAQELTGYSDYFSYSNHLNANQFFHNNKYIIAKINEVMKTGEGFIDFDFEFYKNNRQNNKRSIIVEIAKINDDEKYYILISMKDITRFKEMDNIIKNEEKLQNFSRFIAEISHEIRNPLGGVKASASYLKKKIIEEHDSLPESLKELSQFTEIIVKEIDRINILIEDLLSLSKNHKINAEMLNVNKVINEIIEIETAVNSEKNIKFIKEFDPSLPEIFASEDALKQVFLNIIKNAIVAVQNKNKGFIRITTRIDAERNIPKFIKIIFSDNGVGISKKDFNKLFEPFFTTKEKGTGLGLAISQKIIFEHNGFINVKSVKNKGTDVIVYLPEGKNKKIAHPINHT</sequence>
<dbReference type="SMART" id="SM00387">
    <property type="entry name" value="HATPase_c"/>
    <property type="match status" value="1"/>
</dbReference>
<dbReference type="CDD" id="cd00082">
    <property type="entry name" value="HisKA"/>
    <property type="match status" value="1"/>
</dbReference>
<dbReference type="AlphaFoldDB" id="A0A519BGG9"/>
<keyword evidence="3" id="KW-0597">Phosphoprotein</keyword>
<protein>
    <recommendedName>
        <fullName evidence="2">histidine kinase</fullName>
        <ecNumber evidence="2">2.7.13.3</ecNumber>
    </recommendedName>
</protein>
<dbReference type="InterPro" id="IPR035965">
    <property type="entry name" value="PAS-like_dom_sf"/>
</dbReference>
<dbReference type="EC" id="2.7.13.3" evidence="2"/>
<proteinExistence type="predicted"/>
<dbReference type="GO" id="GO:0000155">
    <property type="term" value="F:phosphorelay sensor kinase activity"/>
    <property type="evidence" value="ECO:0007669"/>
    <property type="project" value="InterPro"/>
</dbReference>
<evidence type="ECO:0000313" key="10">
    <source>
        <dbReference type="EMBL" id="RZD16365.1"/>
    </source>
</evidence>
<dbReference type="EMBL" id="SGBC01000002">
    <property type="protein sequence ID" value="RZD16365.1"/>
    <property type="molecule type" value="Genomic_DNA"/>
</dbReference>
<evidence type="ECO:0000256" key="3">
    <source>
        <dbReference type="ARBA" id="ARBA00022553"/>
    </source>
</evidence>
<keyword evidence="6" id="KW-0418">Kinase</keyword>
<evidence type="ECO:0000256" key="2">
    <source>
        <dbReference type="ARBA" id="ARBA00012438"/>
    </source>
</evidence>
<evidence type="ECO:0000256" key="6">
    <source>
        <dbReference type="ARBA" id="ARBA00022777"/>
    </source>
</evidence>
<dbReference type="SMART" id="SM00388">
    <property type="entry name" value="HisKA"/>
    <property type="match status" value="1"/>
</dbReference>
<evidence type="ECO:0000256" key="8">
    <source>
        <dbReference type="ARBA" id="ARBA00023012"/>
    </source>
</evidence>
<dbReference type="PANTHER" id="PTHR43065:SF46">
    <property type="entry name" value="C4-DICARBOXYLATE TRANSPORT SENSOR PROTEIN DCTB"/>
    <property type="match status" value="1"/>
</dbReference>
<keyword evidence="5" id="KW-0547">Nucleotide-binding</keyword>
<evidence type="ECO:0000256" key="4">
    <source>
        <dbReference type="ARBA" id="ARBA00022679"/>
    </source>
</evidence>
<dbReference type="SUPFAM" id="SSF55785">
    <property type="entry name" value="PYP-like sensor domain (PAS domain)"/>
    <property type="match status" value="1"/>
</dbReference>
<evidence type="ECO:0000313" key="11">
    <source>
        <dbReference type="Proteomes" id="UP000316562"/>
    </source>
</evidence>
<evidence type="ECO:0000259" key="9">
    <source>
        <dbReference type="PROSITE" id="PS50109"/>
    </source>
</evidence>
<comment type="catalytic activity">
    <reaction evidence="1">
        <text>ATP + protein L-histidine = ADP + protein N-phospho-L-histidine.</text>
        <dbReference type="EC" id="2.7.13.3"/>
    </reaction>
</comment>
<dbReference type="PRINTS" id="PR00344">
    <property type="entry name" value="BCTRLSENSOR"/>
</dbReference>
<evidence type="ECO:0000256" key="7">
    <source>
        <dbReference type="ARBA" id="ARBA00022840"/>
    </source>
</evidence>
<dbReference type="Pfam" id="PF02518">
    <property type="entry name" value="HATPase_c"/>
    <property type="match status" value="1"/>
</dbReference>
<keyword evidence="8" id="KW-0902">Two-component regulatory system</keyword>
<dbReference type="Gene3D" id="1.10.287.130">
    <property type="match status" value="1"/>
</dbReference>
<dbReference type="InterPro" id="IPR036890">
    <property type="entry name" value="HATPase_C_sf"/>
</dbReference>
<dbReference type="SUPFAM" id="SSF55874">
    <property type="entry name" value="ATPase domain of HSP90 chaperone/DNA topoisomerase II/histidine kinase"/>
    <property type="match status" value="1"/>
</dbReference>
<dbReference type="InterPro" id="IPR003661">
    <property type="entry name" value="HisK_dim/P_dom"/>
</dbReference>
<dbReference type="Pfam" id="PF00512">
    <property type="entry name" value="HisKA"/>
    <property type="match status" value="1"/>
</dbReference>
<dbReference type="InterPro" id="IPR003594">
    <property type="entry name" value="HATPase_dom"/>
</dbReference>
<keyword evidence="7" id="KW-0067">ATP-binding</keyword>
<dbReference type="InterPro" id="IPR005467">
    <property type="entry name" value="His_kinase_dom"/>
</dbReference>
<gene>
    <name evidence="10" type="ORF">EVJ46_04875</name>
</gene>
<organism evidence="10 11">
    <name type="scientific">Acididesulfobacter guangdongensis</name>
    <dbReference type="NCBI Taxonomy" id="2597225"/>
    <lineage>
        <taxon>Bacteria</taxon>
        <taxon>Deltaproteobacteria</taxon>
        <taxon>Candidatus Acidulodesulfobacterales</taxon>
        <taxon>Candidatus Acididesulfobacter</taxon>
    </lineage>
</organism>
<dbReference type="GO" id="GO:0005524">
    <property type="term" value="F:ATP binding"/>
    <property type="evidence" value="ECO:0007669"/>
    <property type="project" value="UniProtKB-KW"/>
</dbReference>
<feature type="domain" description="Histidine kinase" evidence="9">
    <location>
        <begin position="140"/>
        <end position="362"/>
    </location>
</feature>